<evidence type="ECO:0000256" key="2">
    <source>
        <dbReference type="ARBA" id="ARBA00023136"/>
    </source>
</evidence>
<dbReference type="Proteomes" id="UP000008493">
    <property type="component" value="Unassembled WGS sequence"/>
</dbReference>
<evidence type="ECO:0000313" key="8">
    <source>
        <dbReference type="Proteomes" id="UP000008493"/>
    </source>
</evidence>
<dbReference type="GO" id="GO:0034058">
    <property type="term" value="P:endosomal vesicle fusion"/>
    <property type="evidence" value="ECO:0007669"/>
    <property type="project" value="TreeGrafter"/>
</dbReference>
<keyword evidence="8" id="KW-1185">Reference proteome</keyword>
<dbReference type="GO" id="GO:0012505">
    <property type="term" value="C:endomembrane system"/>
    <property type="evidence" value="ECO:0007669"/>
    <property type="project" value="UniProtKB-SubCell"/>
</dbReference>
<protein>
    <recommendedName>
        <fullName evidence="6">CNH domain-containing protein</fullName>
    </recommendedName>
</protein>
<dbReference type="PROSITE" id="PS50236">
    <property type="entry name" value="CHCR"/>
    <property type="match status" value="1"/>
</dbReference>
<dbReference type="PANTHER" id="PTHR12894:SF49">
    <property type="entry name" value="VAM6_VPS39-LIKE PROTEIN"/>
    <property type="match status" value="1"/>
</dbReference>
<dbReference type="STRING" id="597362.K5XTX8"/>
<evidence type="ECO:0000256" key="1">
    <source>
        <dbReference type="ARBA" id="ARBA00004184"/>
    </source>
</evidence>
<accession>K5XTX8</accession>
<dbReference type="GO" id="GO:0006886">
    <property type="term" value="P:intracellular protein transport"/>
    <property type="evidence" value="ECO:0007669"/>
    <property type="project" value="UniProtKB-UniRule"/>
</dbReference>
<feature type="region of interest" description="Disordered" evidence="5">
    <location>
        <begin position="386"/>
        <end position="410"/>
    </location>
</feature>
<dbReference type="KEGG" id="abp:AGABI1DRAFT129613"/>
<feature type="compositionally biased region" description="Polar residues" evidence="5">
    <location>
        <begin position="598"/>
        <end position="609"/>
    </location>
</feature>
<dbReference type="Pfam" id="PF00780">
    <property type="entry name" value="CNH"/>
    <property type="match status" value="1"/>
</dbReference>
<feature type="region of interest" description="Disordered" evidence="5">
    <location>
        <begin position="555"/>
        <end position="613"/>
    </location>
</feature>
<dbReference type="PROSITE" id="PS50219">
    <property type="entry name" value="CNH"/>
    <property type="match status" value="1"/>
</dbReference>
<dbReference type="HOGENOM" id="CLU_004190_2_0_1"/>
<dbReference type="PANTHER" id="PTHR12894">
    <property type="entry name" value="CNH DOMAIN CONTAINING"/>
    <property type="match status" value="1"/>
</dbReference>
<evidence type="ECO:0000313" key="7">
    <source>
        <dbReference type="EMBL" id="EKM78510.1"/>
    </source>
</evidence>
<feature type="domain" description="CNH" evidence="6">
    <location>
        <begin position="15"/>
        <end position="358"/>
    </location>
</feature>
<dbReference type="GO" id="GO:0000329">
    <property type="term" value="C:fungal-type vacuole membrane"/>
    <property type="evidence" value="ECO:0007669"/>
    <property type="project" value="TreeGrafter"/>
</dbReference>
<dbReference type="eggNOG" id="KOG2063">
    <property type="taxonomic scope" value="Eukaryota"/>
</dbReference>
<dbReference type="RefSeq" id="XP_007331142.1">
    <property type="nucleotide sequence ID" value="XM_007331080.1"/>
</dbReference>
<feature type="repeat" description="CHCR" evidence="4">
    <location>
        <begin position="839"/>
        <end position="998"/>
    </location>
</feature>
<proteinExistence type="inferred from homology"/>
<dbReference type="OMA" id="EEYCNQV"/>
<comment type="subcellular location">
    <subcellularLocation>
        <location evidence="1">Endomembrane system</location>
        <topology evidence="1">Peripheral membrane protein</topology>
    </subcellularLocation>
</comment>
<dbReference type="InParanoid" id="K5XTX8"/>
<dbReference type="EMBL" id="JH971392">
    <property type="protein sequence ID" value="EKM78510.1"/>
    <property type="molecule type" value="Genomic_DNA"/>
</dbReference>
<dbReference type="InterPro" id="IPR032914">
    <property type="entry name" value="Vam6/VPS39/TRAP1"/>
</dbReference>
<organism evidence="7 8">
    <name type="scientific">Agaricus bisporus var. burnettii (strain JB137-S8 / ATCC MYA-4627 / FGSC 10392)</name>
    <name type="common">White button mushroom</name>
    <dbReference type="NCBI Taxonomy" id="597362"/>
    <lineage>
        <taxon>Eukaryota</taxon>
        <taxon>Fungi</taxon>
        <taxon>Dikarya</taxon>
        <taxon>Basidiomycota</taxon>
        <taxon>Agaricomycotina</taxon>
        <taxon>Agaricomycetes</taxon>
        <taxon>Agaricomycetidae</taxon>
        <taxon>Agaricales</taxon>
        <taxon>Agaricineae</taxon>
        <taxon>Agaricaceae</taxon>
        <taxon>Agaricus</taxon>
    </lineage>
</organism>
<dbReference type="GO" id="GO:0006914">
    <property type="term" value="P:autophagy"/>
    <property type="evidence" value="ECO:0007669"/>
    <property type="project" value="TreeGrafter"/>
</dbReference>
<feature type="compositionally biased region" description="Low complexity" evidence="5">
    <location>
        <begin position="400"/>
        <end position="410"/>
    </location>
</feature>
<name>K5XTX8_AGABU</name>
<gene>
    <name evidence="7" type="ORF">AGABI1DRAFT_129613</name>
</gene>
<dbReference type="OrthoDB" id="5325112at2759"/>
<dbReference type="InterPro" id="IPR000547">
    <property type="entry name" value="Clathrin_H-chain/VPS_repeat"/>
</dbReference>
<evidence type="ECO:0000256" key="4">
    <source>
        <dbReference type="PROSITE-ProRule" id="PRU01006"/>
    </source>
</evidence>
<dbReference type="GeneID" id="18827044"/>
<evidence type="ECO:0000256" key="3">
    <source>
        <dbReference type="ARBA" id="ARBA00038201"/>
    </source>
</evidence>
<keyword evidence="2" id="KW-0472">Membrane</keyword>
<dbReference type="InterPro" id="IPR019452">
    <property type="entry name" value="VPS39/TGF_beta_rcpt-assoc_1"/>
</dbReference>
<dbReference type="AlphaFoldDB" id="K5XTX8"/>
<dbReference type="InterPro" id="IPR001180">
    <property type="entry name" value="CNH_dom"/>
</dbReference>
<evidence type="ECO:0000256" key="5">
    <source>
        <dbReference type="SAM" id="MobiDB-lite"/>
    </source>
</evidence>
<dbReference type="InterPro" id="IPR019453">
    <property type="entry name" value="VPS39/TGFA1_Znf"/>
</dbReference>
<sequence length="1125" mass="122866">MVPFFAPKRLVASLGEKAESLCQHGDRLYVGTSNGNLLIYEVTNVPGEDGGTSIKLMDTKKGLVRRAIDQLGFVREINSLIVLSEMTVTLFPVPGFTPSTVLVKAKAAFSFGLHTTIQHSPASTSVGTGKDVSNIATPPSATIGLPGSMADSFSHPNAGATTMSIPSVVTQLLVGCRRKVVVYTWKDGEAQEIKEALIPHSPRAIAFLDADTAGFAYAPDYAIFSIPTMSIVDVTLPLPTATSATMGMGAFSGLTGYMSLGLGAKAKPTIAPVGNGEVLIGKDSEGIFVGKDGRPSGEKNIAWVASPDEIAYIRPYVFSVFPAGTIPSEILDASTTSESASIVPSSSSNGVQQPPSMIRTSVVQIRSSISAHVLQNFTIPFPVPSSPSPVGSVTADNKSSTDTVATTSTSTSLPSTAVQNASIHIPLFSSSTKSPLYMITTPVDRTVAAAEGSSIWQFGMRPWAEQIDELVENGYYADALSLLDVIDESALLDKVQRRTRIRALNAVSQFRASKFKEALDTFLELDINPAKVIALYPEAVSRRLSVPQKEWVSLYGGPAPSPDSASTSPLPGGGSGDPPGEDGTGGETVGGKHEKSSSEPAGTTITNSLGGSGVGTGAIRRLKGAGLGFLGAHGYKEKGDSDTASIHSVRRGVVKDDFRRSIEALTGYLVDRRTKLDPVLTSVNITFQNQHDDHKPLSEVPIDELFALPDAPLSVLTPEELLRFAQVVDTALYKSYIIIRPGLLKSFCSLPNWCEVSEVEEDLRGIQRFAELKDLYYGKKMHAKALQLLKDLSEEVSDIEDKLRPSITYLQKLGPEYLDHIFQFSRWIFDQNVDMGFEIFLSEDVELPHQAVANYLESIDSKICAKYLEYIIEERHEETPAYHDRLAELYISMTLNAKRRNEDTTRKEVYAKLLQFLNTNDKIGADRLYGILSPTDLYEARAILLGRLGRHDQALELYVYHLHDYYKAEEYCKQIYQPKSPTSNVFLTLLRIYLRPTIKPTPTDLLAPALELISRHNPRLDPVETLNLLPPLVTAEDVRAFLIEALRAPIFDTRVVKHLSKARSDQVARRLMALQTRRVRVTDSRICPQCHKRIGNSVIAVHAPRGEVTHYQCREAFSRKLNVVT</sequence>
<comment type="similarity">
    <text evidence="3">Belongs to the VAM6/VPS39 family.</text>
</comment>
<dbReference type="Pfam" id="PF10366">
    <property type="entry name" value="Vps39_1"/>
    <property type="match status" value="1"/>
</dbReference>
<evidence type="ECO:0000259" key="6">
    <source>
        <dbReference type="PROSITE" id="PS50219"/>
    </source>
</evidence>
<reference evidence="8" key="1">
    <citation type="journal article" date="2012" name="Proc. Natl. Acad. Sci. U.S.A.">
        <title>Genome sequence of the button mushroom Agaricus bisporus reveals mechanisms governing adaptation to a humic-rich ecological niche.</title>
        <authorList>
            <person name="Morin E."/>
            <person name="Kohler A."/>
            <person name="Baker A.R."/>
            <person name="Foulongne-Oriol M."/>
            <person name="Lombard V."/>
            <person name="Nagy L.G."/>
            <person name="Ohm R.A."/>
            <person name="Patyshakuliyeva A."/>
            <person name="Brun A."/>
            <person name="Aerts A.L."/>
            <person name="Bailey A.M."/>
            <person name="Billette C."/>
            <person name="Coutinho P.M."/>
            <person name="Deakin G."/>
            <person name="Doddapaneni H."/>
            <person name="Floudas D."/>
            <person name="Grimwood J."/>
            <person name="Hilden K."/>
            <person name="Kuees U."/>
            <person name="LaButti K.M."/>
            <person name="Lapidus A."/>
            <person name="Lindquist E.A."/>
            <person name="Lucas S.M."/>
            <person name="Murat C."/>
            <person name="Riley R.W."/>
            <person name="Salamov A.A."/>
            <person name="Schmutz J."/>
            <person name="Subramanian V."/>
            <person name="Woesten H.A.B."/>
            <person name="Xu J."/>
            <person name="Eastwood D.C."/>
            <person name="Foster G.D."/>
            <person name="Sonnenberg A.S."/>
            <person name="Cullen D."/>
            <person name="de Vries R.P."/>
            <person name="Lundell T."/>
            <person name="Hibbett D.S."/>
            <person name="Henrissat B."/>
            <person name="Burton K.S."/>
            <person name="Kerrigan R.W."/>
            <person name="Challen M.P."/>
            <person name="Grigoriev I.V."/>
            <person name="Martin F."/>
        </authorList>
    </citation>
    <scope>NUCLEOTIDE SEQUENCE [LARGE SCALE GENOMIC DNA]</scope>
    <source>
        <strain evidence="8">JB137-S8 / ATCC MYA-4627 / FGSC 10392</strain>
    </source>
</reference>
<feature type="compositionally biased region" description="Gly residues" evidence="5">
    <location>
        <begin position="571"/>
        <end position="589"/>
    </location>
</feature>
<dbReference type="Pfam" id="PF10367">
    <property type="entry name" value="zf-Vps39_C"/>
    <property type="match status" value="1"/>
</dbReference>